<evidence type="ECO:0000313" key="1">
    <source>
        <dbReference type="EMBL" id="QLY29254.1"/>
    </source>
</evidence>
<sequence length="198" mass="22287">MTLLRRVPWDITEEALSLLNLTVADFASLPVVRGGRWCGTSAAKWARFDARQVRSQGQYLRIVSIAEAYVDTVSETLFDKRVETLETFFRNLTAEVQEKASSSWNDRKKCFENHHGFALNKCSGWADFDRAIEVRNSIAHGLGVITKKQLSSGKDAKILQSKVKISDGRIIVTAESLSLCINACRVFIRSVDDHLPRQ</sequence>
<evidence type="ECO:0008006" key="3">
    <source>
        <dbReference type="Google" id="ProtNLM"/>
    </source>
</evidence>
<reference evidence="1 2" key="1">
    <citation type="submission" date="2020-07" db="EMBL/GenBank/DDBJ databases">
        <authorList>
            <person name="Zhuang K."/>
            <person name="Ran Y."/>
        </authorList>
    </citation>
    <scope>NUCLEOTIDE SEQUENCE [LARGE SCALE GENOMIC DNA]</scope>
    <source>
        <strain evidence="1 2">WCH-YHL-001</strain>
    </source>
</reference>
<dbReference type="Proteomes" id="UP000515512">
    <property type="component" value="Chromosome"/>
</dbReference>
<organism evidence="1 2">
    <name type="scientific">Nocardia huaxiensis</name>
    <dbReference type="NCBI Taxonomy" id="2755382"/>
    <lineage>
        <taxon>Bacteria</taxon>
        <taxon>Bacillati</taxon>
        <taxon>Actinomycetota</taxon>
        <taxon>Actinomycetes</taxon>
        <taxon>Mycobacteriales</taxon>
        <taxon>Nocardiaceae</taxon>
        <taxon>Nocardia</taxon>
    </lineage>
</organism>
<gene>
    <name evidence="1" type="ORF">H0264_28825</name>
</gene>
<keyword evidence="2" id="KW-1185">Reference proteome</keyword>
<dbReference type="EMBL" id="CP059399">
    <property type="protein sequence ID" value="QLY29254.1"/>
    <property type="molecule type" value="Genomic_DNA"/>
</dbReference>
<proteinExistence type="predicted"/>
<evidence type="ECO:0000313" key="2">
    <source>
        <dbReference type="Proteomes" id="UP000515512"/>
    </source>
</evidence>
<dbReference type="RefSeq" id="WP_181580459.1">
    <property type="nucleotide sequence ID" value="NZ_CP059399.1"/>
</dbReference>
<dbReference type="AlphaFoldDB" id="A0A7D6V8D8"/>
<accession>A0A7D6V8D8</accession>
<name>A0A7D6V8D8_9NOCA</name>
<protein>
    <recommendedName>
        <fullName evidence="3">RiboL-PSP-HEPN domain-containing protein</fullName>
    </recommendedName>
</protein>
<dbReference type="KEGG" id="nhu:H0264_28825"/>